<dbReference type="GO" id="GO:0016757">
    <property type="term" value="F:glycosyltransferase activity"/>
    <property type="evidence" value="ECO:0007669"/>
    <property type="project" value="UniProtKB-KW"/>
</dbReference>
<evidence type="ECO:0000256" key="1">
    <source>
        <dbReference type="ARBA" id="ARBA00022676"/>
    </source>
</evidence>
<comment type="caution">
    <text evidence="4">The sequence shown here is derived from an EMBL/GenBank/DDBJ whole genome shotgun (WGS) entry which is preliminary data.</text>
</comment>
<evidence type="ECO:0000313" key="4">
    <source>
        <dbReference type="EMBL" id="CAE8742394.1"/>
    </source>
</evidence>
<evidence type="ECO:0000313" key="5">
    <source>
        <dbReference type="Proteomes" id="UP000626109"/>
    </source>
</evidence>
<feature type="compositionally biased region" description="Acidic residues" evidence="3">
    <location>
        <begin position="332"/>
        <end position="343"/>
    </location>
</feature>
<gene>
    <name evidence="4" type="ORF">PGLA2088_LOCUS50947</name>
</gene>
<organism evidence="4 5">
    <name type="scientific">Polarella glacialis</name>
    <name type="common">Dinoflagellate</name>
    <dbReference type="NCBI Taxonomy" id="89957"/>
    <lineage>
        <taxon>Eukaryota</taxon>
        <taxon>Sar</taxon>
        <taxon>Alveolata</taxon>
        <taxon>Dinophyceae</taxon>
        <taxon>Suessiales</taxon>
        <taxon>Suessiaceae</taxon>
        <taxon>Polarella</taxon>
    </lineage>
</organism>
<accession>A0A813LZF4</accession>
<evidence type="ECO:0000256" key="3">
    <source>
        <dbReference type="SAM" id="MobiDB-lite"/>
    </source>
</evidence>
<reference evidence="4" key="1">
    <citation type="submission" date="2021-02" db="EMBL/GenBank/DDBJ databases">
        <authorList>
            <person name="Dougan E. K."/>
            <person name="Rhodes N."/>
            <person name="Thang M."/>
            <person name="Chan C."/>
        </authorList>
    </citation>
    <scope>NUCLEOTIDE SEQUENCE</scope>
</reference>
<dbReference type="AlphaFoldDB" id="A0A813LZF4"/>
<dbReference type="EMBL" id="CAJNNW010037504">
    <property type="protein sequence ID" value="CAE8742394.1"/>
    <property type="molecule type" value="Genomic_DNA"/>
</dbReference>
<keyword evidence="1" id="KW-0328">Glycosyltransferase</keyword>
<dbReference type="GO" id="GO:0006487">
    <property type="term" value="P:protein N-linked glycosylation"/>
    <property type="evidence" value="ECO:0007669"/>
    <property type="project" value="TreeGrafter"/>
</dbReference>
<dbReference type="PANTHER" id="PTHR31306:SF4">
    <property type="entry name" value="ALPHA-1,2-GALACTOSYLTRANSFERASE"/>
    <property type="match status" value="1"/>
</dbReference>
<dbReference type="PANTHER" id="PTHR31306">
    <property type="entry name" value="ALPHA-1,6-MANNOSYLTRANSFERASE MNN11-RELATED"/>
    <property type="match status" value="1"/>
</dbReference>
<feature type="region of interest" description="Disordered" evidence="3">
    <location>
        <begin position="331"/>
        <end position="362"/>
    </location>
</feature>
<dbReference type="InterPro" id="IPR008630">
    <property type="entry name" value="Glyco_trans_34"/>
</dbReference>
<dbReference type="GO" id="GO:0000139">
    <property type="term" value="C:Golgi membrane"/>
    <property type="evidence" value="ECO:0007669"/>
    <property type="project" value="TreeGrafter"/>
</dbReference>
<evidence type="ECO:0000256" key="2">
    <source>
        <dbReference type="ARBA" id="ARBA00022679"/>
    </source>
</evidence>
<protein>
    <submittedName>
        <fullName evidence="4">Uncharacterized protein</fullName>
    </submittedName>
</protein>
<keyword evidence="2" id="KW-0808">Transferase</keyword>
<feature type="compositionally biased region" description="Basic and acidic residues" evidence="3">
    <location>
        <begin position="347"/>
        <end position="356"/>
    </location>
</feature>
<name>A0A813LZF4_POLGL</name>
<sequence>MARTENISDVLTCNVGVVAGYYLLARLVSPLAIDSFGLAGGAPEGQAGLAYRLLQLALVFIFTLRNANRIPEGPARAWGVTEHVIIPPIMQMRRGQDVRLRSNLQHSVPIAPGFRDTNLRIAVVSICAYPVNHPLALPKVTPPNRDAYTRRHDYALRMHMEPPVIGAHGLGVQHAKLATVLAYLQSNEFDWVAWFDCDSILMNYERTLDSIIYQYAQRKVETPSSKKRLPPVCGQTPNPDDQVKGIAGRWLDSWIQEEHRDEAAVLLSPSASQEGGVVASAAQFGSAQGRLEEEALVLDFPDGPLRARIVREASTQRLEWENGAVWTRQVEEAEQDQDQDQEATGDQCREPCREPSDPGCGPELLDPEVDLLITEEGWGLSSANWMIRRSAWSMEFLHDALTAAHVEMSLFGDQDAMILHLMNRQALEVARRSPGDPRELAKDPIDQHAAVIPQFELNAYDALNALTMDCDSFVEGDLLVTFPQCKDAEGCNDVFELAADYAKDTEKPLIRDAGAWWLRREGPPQWPRYNERSSPALRVFGPRPVIREVFLNEQNRRRKREDDEE</sequence>
<proteinExistence type="predicted"/>
<dbReference type="Proteomes" id="UP000626109">
    <property type="component" value="Unassembled WGS sequence"/>
</dbReference>